<protein>
    <submittedName>
        <fullName evidence="1">EipA family protein</fullName>
    </submittedName>
</protein>
<accession>A0ABV7MAX3</accession>
<comment type="caution">
    <text evidence="1">The sequence shown here is derived from an EMBL/GenBank/DDBJ whole genome shotgun (WGS) entry which is preliminary data.</text>
</comment>
<keyword evidence="2" id="KW-1185">Reference proteome</keyword>
<dbReference type="EMBL" id="JBHRVA010000002">
    <property type="protein sequence ID" value="MFC3301890.1"/>
    <property type="molecule type" value="Genomic_DNA"/>
</dbReference>
<dbReference type="Pfam" id="PF06577">
    <property type="entry name" value="EipA"/>
    <property type="match status" value="1"/>
</dbReference>
<name>A0ABV7MAX3_9PROT</name>
<reference evidence="2" key="1">
    <citation type="journal article" date="2019" name="Int. J. Syst. Evol. Microbiol.">
        <title>The Global Catalogue of Microorganisms (GCM) 10K type strain sequencing project: providing services to taxonomists for standard genome sequencing and annotation.</title>
        <authorList>
            <consortium name="The Broad Institute Genomics Platform"/>
            <consortium name="The Broad Institute Genome Sequencing Center for Infectious Disease"/>
            <person name="Wu L."/>
            <person name="Ma J."/>
        </authorList>
    </citation>
    <scope>NUCLEOTIDE SEQUENCE [LARGE SCALE GENOMIC DNA]</scope>
    <source>
        <strain evidence="2">KCTC 22245</strain>
    </source>
</reference>
<organism evidence="1 2">
    <name type="scientific">Parvularcula lutaonensis</name>
    <dbReference type="NCBI Taxonomy" id="491923"/>
    <lineage>
        <taxon>Bacteria</taxon>
        <taxon>Pseudomonadati</taxon>
        <taxon>Pseudomonadota</taxon>
        <taxon>Alphaproteobacteria</taxon>
        <taxon>Parvularculales</taxon>
        <taxon>Parvularculaceae</taxon>
        <taxon>Parvularcula</taxon>
    </lineage>
</organism>
<evidence type="ECO:0000313" key="2">
    <source>
        <dbReference type="Proteomes" id="UP001595607"/>
    </source>
</evidence>
<dbReference type="InterPro" id="IPR008325">
    <property type="entry name" value="EipA-like"/>
</dbReference>
<proteinExistence type="predicted"/>
<sequence>MLAITACSSVDQEPPAGSGSIVSEKVTTDFDYPTYSKATLFDEAENAFGQLSAEMAEVIAKVFERQGRPQAFIAGEEVGGAVGVGLTYGRGYLYRPGAEPVPVFWQGPSLGFDLGADASKVFILVYNLGPTERIFRRFPGGGGSIFFVGGVGGEAMTKDGITVVPIRSGIGARTGVSVEYIKFTPEREVNPF</sequence>
<dbReference type="RefSeq" id="WP_229786088.1">
    <property type="nucleotide sequence ID" value="NZ_BMXU01000001.1"/>
</dbReference>
<gene>
    <name evidence="1" type="ORF">ACFONP_04020</name>
</gene>
<evidence type="ECO:0000313" key="1">
    <source>
        <dbReference type="EMBL" id="MFC3301890.1"/>
    </source>
</evidence>
<dbReference type="Proteomes" id="UP001595607">
    <property type="component" value="Unassembled WGS sequence"/>
</dbReference>